<dbReference type="OrthoDB" id="118015at2"/>
<dbReference type="EMBL" id="SPIA01000002">
    <property type="protein sequence ID" value="TFH67721.1"/>
    <property type="molecule type" value="Genomic_DNA"/>
</dbReference>
<evidence type="ECO:0000256" key="2">
    <source>
        <dbReference type="RuleBase" id="RU000363"/>
    </source>
</evidence>
<keyword evidence="4" id="KW-1185">Reference proteome</keyword>
<dbReference type="Pfam" id="PF00106">
    <property type="entry name" value="adh_short"/>
    <property type="match status" value="1"/>
</dbReference>
<dbReference type="PRINTS" id="PR00080">
    <property type="entry name" value="SDRFAMILY"/>
</dbReference>
<dbReference type="GO" id="GO:0030497">
    <property type="term" value="P:fatty acid elongation"/>
    <property type="evidence" value="ECO:0007669"/>
    <property type="project" value="TreeGrafter"/>
</dbReference>
<evidence type="ECO:0000313" key="3">
    <source>
        <dbReference type="EMBL" id="TFH67721.1"/>
    </source>
</evidence>
<dbReference type="SUPFAM" id="SSF51735">
    <property type="entry name" value="NAD(P)-binding Rossmann-fold domains"/>
    <property type="match status" value="1"/>
</dbReference>
<proteinExistence type="inferred from homology"/>
<dbReference type="PRINTS" id="PR00081">
    <property type="entry name" value="GDHRDH"/>
</dbReference>
<dbReference type="AlphaFoldDB" id="A0A4Y8UHT0"/>
<dbReference type="InterPro" id="IPR036291">
    <property type="entry name" value="NAD(P)-bd_dom_sf"/>
</dbReference>
<protein>
    <submittedName>
        <fullName evidence="3">SDR family NAD(P)-dependent oxidoreductase</fullName>
    </submittedName>
</protein>
<comment type="similarity">
    <text evidence="1 2">Belongs to the short-chain dehydrogenases/reductases (SDR) family.</text>
</comment>
<evidence type="ECO:0000313" key="4">
    <source>
        <dbReference type="Proteomes" id="UP000298133"/>
    </source>
</evidence>
<dbReference type="Gene3D" id="3.40.50.720">
    <property type="entry name" value="NAD(P)-binding Rossmann-like Domain"/>
    <property type="match status" value="1"/>
</dbReference>
<dbReference type="GO" id="GO:0016616">
    <property type="term" value="F:oxidoreductase activity, acting on the CH-OH group of donors, NAD or NADP as acceptor"/>
    <property type="evidence" value="ECO:0007669"/>
    <property type="project" value="TreeGrafter"/>
</dbReference>
<sequence>MSLENQIIIVTGALGTLGAAACAAIVAAGGRAIAVDCVEGAPTTGAIATPACDLTNASETAAAFAAIQAEHGRIDGLVNIAGGFAWEPLADGSIETWDRLYQMNVRTAVNASSAALAYFPAEGGRIVNIGAAGARKGDLGNAAYAASKSGVHRLTESLAAELKPRNIGVNAVLPSILDTAPNRLAMPDADYSEWVAPADLANVIVFLLSPQANAITGALLPVTGRL</sequence>
<dbReference type="InterPro" id="IPR002347">
    <property type="entry name" value="SDR_fam"/>
</dbReference>
<dbReference type="PROSITE" id="PS00061">
    <property type="entry name" value="ADH_SHORT"/>
    <property type="match status" value="1"/>
</dbReference>
<gene>
    <name evidence="3" type="ORF">E3W66_05580</name>
</gene>
<comment type="caution">
    <text evidence="3">The sequence shown here is derived from an EMBL/GenBank/DDBJ whole genome shotgun (WGS) entry which is preliminary data.</text>
</comment>
<dbReference type="PANTHER" id="PTHR42760">
    <property type="entry name" value="SHORT-CHAIN DEHYDROGENASES/REDUCTASES FAMILY MEMBER"/>
    <property type="match status" value="1"/>
</dbReference>
<name>A0A4Y8UHT0_9GAMM</name>
<accession>A0A4Y8UHT0</accession>
<dbReference type="InterPro" id="IPR020904">
    <property type="entry name" value="Sc_DH/Rdtase_CS"/>
</dbReference>
<organism evidence="3 4">
    <name type="scientific">Gammaproteobacteria bacterium LSUCC0057</name>
    <dbReference type="NCBI Taxonomy" id="2559237"/>
    <lineage>
        <taxon>Bacteria</taxon>
        <taxon>Pseudomonadati</taxon>
        <taxon>Pseudomonadota</taxon>
        <taxon>Gammaproteobacteria</taxon>
        <taxon>Cellvibrionales</taxon>
        <taxon>Porticoccaceae</taxon>
        <taxon>SAR92 clade</taxon>
    </lineage>
</organism>
<evidence type="ECO:0000256" key="1">
    <source>
        <dbReference type="ARBA" id="ARBA00006484"/>
    </source>
</evidence>
<dbReference type="Proteomes" id="UP000298133">
    <property type="component" value="Unassembled WGS sequence"/>
</dbReference>
<dbReference type="PANTHER" id="PTHR42760:SF135">
    <property type="entry name" value="BLL7886 PROTEIN"/>
    <property type="match status" value="1"/>
</dbReference>
<reference evidence="3 4" key="1">
    <citation type="submission" date="2019-03" db="EMBL/GenBank/DDBJ databases">
        <title>Draft genome of Gammaproteobacteria bacterium LSUCC0057, a member of the SAR92 clade.</title>
        <authorList>
            <person name="Lanclos V.C."/>
            <person name="Doiron C."/>
            <person name="Henson M.W."/>
            <person name="Thrash J.C."/>
        </authorList>
    </citation>
    <scope>NUCLEOTIDE SEQUENCE [LARGE SCALE GENOMIC DNA]</scope>
    <source>
        <strain evidence="3 4">LSUCC0057</strain>
    </source>
</reference>